<dbReference type="Gene3D" id="2.70.130.10">
    <property type="entry name" value="Mannose-6-phosphate receptor binding domain"/>
    <property type="match status" value="1"/>
</dbReference>
<dbReference type="InterPro" id="IPR045149">
    <property type="entry name" value="OS-9-like"/>
</dbReference>
<dbReference type="Pfam" id="PF07915">
    <property type="entry name" value="PRKCSH"/>
    <property type="match status" value="1"/>
</dbReference>
<dbReference type="Proteomes" id="UP000024404">
    <property type="component" value="Unassembled WGS sequence"/>
</dbReference>
<keyword evidence="9" id="KW-1185">Reference proteome</keyword>
<evidence type="ECO:0000256" key="2">
    <source>
        <dbReference type="ARBA" id="ARBA00022729"/>
    </source>
</evidence>
<feature type="domain" description="MRH" evidence="7">
    <location>
        <begin position="123"/>
        <end position="241"/>
    </location>
</feature>
<accession>A0A2K6VLY3</accession>
<dbReference type="SUPFAM" id="SSF50911">
    <property type="entry name" value="Mannose 6-phosphate receptor domain"/>
    <property type="match status" value="1"/>
</dbReference>
<dbReference type="PROSITE" id="PS51914">
    <property type="entry name" value="MRH"/>
    <property type="match status" value="1"/>
</dbReference>
<dbReference type="EMBL" id="CMVM020000444">
    <property type="status" value="NOT_ANNOTATED_CDS"/>
    <property type="molecule type" value="Genomic_DNA"/>
</dbReference>
<dbReference type="EMBL" id="CMVM020000443">
    <property type="status" value="NOT_ANNOTATED_CDS"/>
    <property type="molecule type" value="Genomic_DNA"/>
</dbReference>
<evidence type="ECO:0000313" key="9">
    <source>
        <dbReference type="Proteomes" id="UP000024404"/>
    </source>
</evidence>
<proteinExistence type="predicted"/>
<feature type="region of interest" description="Disordered" evidence="6">
    <location>
        <begin position="760"/>
        <end position="781"/>
    </location>
</feature>
<dbReference type="PANTHER" id="PTHR15414">
    <property type="entry name" value="OS-9-RELATED"/>
    <property type="match status" value="1"/>
</dbReference>
<dbReference type="InterPro" id="IPR044865">
    <property type="entry name" value="MRH_dom"/>
</dbReference>
<dbReference type="GO" id="GO:0005788">
    <property type="term" value="C:endoplasmic reticulum lumen"/>
    <property type="evidence" value="ECO:0007669"/>
    <property type="project" value="TreeGrafter"/>
</dbReference>
<name>A0A2K6VLY3_ONCVO</name>
<keyword evidence="3" id="KW-0256">Endoplasmic reticulum</keyword>
<dbReference type="PANTHER" id="PTHR15414:SF5">
    <property type="entry name" value="PROTEIN OS-9"/>
    <property type="match status" value="1"/>
</dbReference>
<dbReference type="InterPro" id="IPR009011">
    <property type="entry name" value="Man6P_isomerase_rcpt-bd_dom_sf"/>
</dbReference>
<feature type="coiled-coil region" evidence="5">
    <location>
        <begin position="646"/>
        <end position="696"/>
    </location>
</feature>
<dbReference type="EnsemblMetazoa" id="OVOC12353.1">
    <property type="protein sequence ID" value="OVOC12353.1"/>
    <property type="gene ID" value="WBGene00249162"/>
</dbReference>
<keyword evidence="4" id="KW-1015">Disulfide bond</keyword>
<keyword evidence="5" id="KW-0175">Coiled coil</keyword>
<evidence type="ECO:0000256" key="5">
    <source>
        <dbReference type="SAM" id="Coils"/>
    </source>
</evidence>
<sequence>MWYDKVVFQLFHSLFIFGTCCYAIYNTNELQNVAYDLEIAEIPFGFENFKLDGEILEEKIPKNTLMGIFDVNDESSTVIVSEFGQKFICSLPKIPSIKTSSESKPNLTVNLISDVISASFYVQNCIRKNTGWWTYELCYNKYVQQFRLEGSKIVGNVISLGYYKNNSDINLSKSKSEELPYFEQIYDDGTVCEVTDKSRLTRVWYMCDDMLSTSEAYIYDVDEPSSCEYIIKVKTGSLCKLDVFLSQSKPLEPLSILCRPLLEQNAVRQYLEKVTEEKRQKEKAKNESKLLAARADSIQRQRYANKRLGKRTPNGIKEMESTEKELKMIYEDIMRSITKLNVDLMKVKADLHFIYDDLHEMETRYITEADEDRGNIYWYFKDPHWNRKFFPVTLAYSRGRNNYYEMVSSFLKKIDEEYDEKKMSFSKFLRDIDEELVTEAYLGMMMGSLRKAFHEGIFPDIVNDVDDAENPLLASLWTNPEKQLELLQLFEYKVLKLLNRRIKFTADDLMSHVAQQLLSIRTLLINRESDYNFDQKISYVLVEKMFLKFMQSYNRAVLRHDKKSWGHFTKHIPVETFRLFENPNMFIARIEDLNPENVHLFYIDSFATENWQTTKEDVGDKREGVLNQMNKEEKAAQLRMFKRAKRKNLRKKVEHYLRSKKKAKKIESDELFRDDLDDLRKQLFAFKNTLEEKIRETGLIEGAEVKVQLVSPIGNVISSTGGLDGERVNAVLKAFFLEQDSVNDEENRYDRLARGYTYGADEEEREKVRKNGDSDDDDDLKSSILPILKRILP</sequence>
<dbReference type="EnsemblMetazoa" id="OVOC12353.2">
    <property type="protein sequence ID" value="OVOC12353.2"/>
    <property type="gene ID" value="WBGene00249162"/>
</dbReference>
<dbReference type="InterPro" id="IPR012913">
    <property type="entry name" value="OS9-like_dom"/>
</dbReference>
<dbReference type="OMA" id="VWYMCDD"/>
<evidence type="ECO:0000256" key="6">
    <source>
        <dbReference type="SAM" id="MobiDB-lite"/>
    </source>
</evidence>
<organism evidence="8 9">
    <name type="scientific">Onchocerca volvulus</name>
    <dbReference type="NCBI Taxonomy" id="6282"/>
    <lineage>
        <taxon>Eukaryota</taxon>
        <taxon>Metazoa</taxon>
        <taxon>Ecdysozoa</taxon>
        <taxon>Nematoda</taxon>
        <taxon>Chromadorea</taxon>
        <taxon>Rhabditida</taxon>
        <taxon>Spirurina</taxon>
        <taxon>Spiruromorpha</taxon>
        <taxon>Filarioidea</taxon>
        <taxon>Onchocercidae</taxon>
        <taxon>Onchocerca</taxon>
    </lineage>
</organism>
<evidence type="ECO:0000256" key="3">
    <source>
        <dbReference type="ARBA" id="ARBA00022824"/>
    </source>
</evidence>
<reference evidence="9" key="1">
    <citation type="submission" date="2013-10" db="EMBL/GenBank/DDBJ databases">
        <title>Genome sequencing of Onchocerca volvulus.</title>
        <authorList>
            <person name="Cotton J."/>
            <person name="Tsai J."/>
            <person name="Stanley E."/>
            <person name="Tracey A."/>
            <person name="Holroyd N."/>
            <person name="Lustigman S."/>
            <person name="Berriman M."/>
        </authorList>
    </citation>
    <scope>NUCLEOTIDE SEQUENCE</scope>
</reference>
<dbReference type="GO" id="GO:0030970">
    <property type="term" value="P:retrograde protein transport, ER to cytosol"/>
    <property type="evidence" value="ECO:0007669"/>
    <property type="project" value="TreeGrafter"/>
</dbReference>
<reference evidence="8" key="2">
    <citation type="submission" date="2018-02" db="UniProtKB">
        <authorList>
            <consortium name="EnsemblMetazoa"/>
        </authorList>
    </citation>
    <scope>IDENTIFICATION</scope>
</reference>
<evidence type="ECO:0000256" key="4">
    <source>
        <dbReference type="ARBA" id="ARBA00023157"/>
    </source>
</evidence>
<keyword evidence="2" id="KW-0732">Signal</keyword>
<evidence type="ECO:0000313" key="8">
    <source>
        <dbReference type="EnsemblMetazoa" id="OVOC12353.2"/>
    </source>
</evidence>
<protein>
    <submittedName>
        <fullName evidence="8">PRKCSH domain-containing protein</fullName>
    </submittedName>
</protein>
<evidence type="ECO:0000259" key="7">
    <source>
        <dbReference type="PROSITE" id="PS51914"/>
    </source>
</evidence>
<comment type="subcellular location">
    <subcellularLocation>
        <location evidence="1">Endoplasmic reticulum</location>
    </subcellularLocation>
</comment>
<dbReference type="AlphaFoldDB" id="A0A2K6VLY3"/>
<feature type="coiled-coil region" evidence="5">
    <location>
        <begin position="267"/>
        <end position="301"/>
    </location>
</feature>
<evidence type="ECO:0000256" key="1">
    <source>
        <dbReference type="ARBA" id="ARBA00004240"/>
    </source>
</evidence>
<dbReference type="GO" id="GO:0030968">
    <property type="term" value="P:endoplasmic reticulum unfolded protein response"/>
    <property type="evidence" value="ECO:0007669"/>
    <property type="project" value="InterPro"/>
</dbReference>
<dbReference type="STRING" id="6282.A0A2K6VLY3"/>